<reference evidence="3 4" key="1">
    <citation type="journal article" date="2017" name="ISME J.">
        <title>Potential for microbial H2 and metal transformations associated with novel bacteria and archaea in deep terrestrial subsurface sediments.</title>
        <authorList>
            <person name="Hernsdorf A.W."/>
            <person name="Amano Y."/>
            <person name="Miyakawa K."/>
            <person name="Ise K."/>
            <person name="Suzuki Y."/>
            <person name="Anantharaman K."/>
            <person name="Probst A."/>
            <person name="Burstein D."/>
            <person name="Thomas B.C."/>
            <person name="Banfield J.F."/>
        </authorList>
    </citation>
    <scope>NUCLEOTIDE SEQUENCE [LARGE SCALE GENOMIC DNA]</scope>
    <source>
        <strain evidence="3">HGW-Wallbacteria-1</strain>
    </source>
</reference>
<dbReference type="PANTHER" id="PTHR12526:SF638">
    <property type="entry name" value="SPORE COAT PROTEIN SA"/>
    <property type="match status" value="1"/>
</dbReference>
<dbReference type="Proteomes" id="UP000233256">
    <property type="component" value="Unassembled WGS sequence"/>
</dbReference>
<dbReference type="Pfam" id="PF00534">
    <property type="entry name" value="Glycos_transf_1"/>
    <property type="match status" value="1"/>
</dbReference>
<dbReference type="Gene3D" id="3.40.50.2000">
    <property type="entry name" value="Glycogen Phosphorylase B"/>
    <property type="match status" value="4"/>
</dbReference>
<feature type="compositionally biased region" description="Low complexity" evidence="1">
    <location>
        <begin position="101"/>
        <end position="115"/>
    </location>
</feature>
<feature type="region of interest" description="Disordered" evidence="1">
    <location>
        <begin position="101"/>
        <end position="125"/>
    </location>
</feature>
<dbReference type="PANTHER" id="PTHR12526">
    <property type="entry name" value="GLYCOSYLTRANSFERASE"/>
    <property type="match status" value="1"/>
</dbReference>
<dbReference type="InterPro" id="IPR001296">
    <property type="entry name" value="Glyco_trans_1"/>
</dbReference>
<comment type="caution">
    <text evidence="3">The sequence shown here is derived from an EMBL/GenBank/DDBJ whole genome shotgun (WGS) entry which is preliminary data.</text>
</comment>
<evidence type="ECO:0000256" key="1">
    <source>
        <dbReference type="SAM" id="MobiDB-lite"/>
    </source>
</evidence>
<organism evidence="3 4">
    <name type="scientific">Candidatus Wallbacteria bacterium HGW-Wallbacteria-1</name>
    <dbReference type="NCBI Taxonomy" id="2013854"/>
    <lineage>
        <taxon>Bacteria</taxon>
        <taxon>Candidatus Walliibacteriota</taxon>
    </lineage>
</organism>
<gene>
    <name evidence="3" type="ORF">CVV64_13525</name>
</gene>
<dbReference type="GO" id="GO:0016757">
    <property type="term" value="F:glycosyltransferase activity"/>
    <property type="evidence" value="ECO:0007669"/>
    <property type="project" value="InterPro"/>
</dbReference>
<sequence>MKSTVMRSKLTGSLEMGSLVMEPMVMGSIMTDKITRVLHVITTLDRGGAETFLTRLLKRMDRTAFPSAVICLSDGGVLAQNIRQMGIPLLMAGIRKGRTSSSPVSSASSSSPSSPDFNTSPASAYSASCTDIFSPVSGLLRMILFAGRFKPHVIQTWMYHADLAGTLLASTLSPLKKGPALAWNIRQSSLEPSVNSSSSLYAARICSALSSLCPDAIISCSGIGAMNHARFGYDSSKMILLSNGFDCGEFNSHNQNRRKVRAELGLSQHDFVMGFLARWDPNKDHHTLLQAMAKLMKKVVHENAAEQNLVKAEPTPGTAVQTPGTAVHTPKLVLAGRGMNSSNIVLTKMLQQTGTLENVILLDEVASPASILDAMDCYVSSSRFEGFPNSLGEAMTASLPCIATQAGDSALLLGETGICLPPSDPERLSAAMHRIFSMSGEKRRIMGSSARRRILDCFSMKRVAATYSTVYADLAWRARARGWTGD</sequence>
<dbReference type="AlphaFoldDB" id="A0A2N1PMK8"/>
<name>A0A2N1PMK8_9BACT</name>
<proteinExistence type="predicted"/>
<feature type="compositionally biased region" description="Polar residues" evidence="1">
    <location>
        <begin position="116"/>
        <end position="125"/>
    </location>
</feature>
<evidence type="ECO:0000313" key="4">
    <source>
        <dbReference type="Proteomes" id="UP000233256"/>
    </source>
</evidence>
<dbReference type="SUPFAM" id="SSF53756">
    <property type="entry name" value="UDP-Glycosyltransferase/glycogen phosphorylase"/>
    <property type="match status" value="1"/>
</dbReference>
<dbReference type="EMBL" id="PGXC01000015">
    <property type="protein sequence ID" value="PKK89583.1"/>
    <property type="molecule type" value="Genomic_DNA"/>
</dbReference>
<accession>A0A2N1PMK8</accession>
<feature type="domain" description="Glycosyl transferase family 1" evidence="2">
    <location>
        <begin position="257"/>
        <end position="452"/>
    </location>
</feature>
<evidence type="ECO:0000313" key="3">
    <source>
        <dbReference type="EMBL" id="PKK89583.1"/>
    </source>
</evidence>
<evidence type="ECO:0000259" key="2">
    <source>
        <dbReference type="Pfam" id="PF00534"/>
    </source>
</evidence>
<protein>
    <recommendedName>
        <fullName evidence="2">Glycosyl transferase family 1 domain-containing protein</fullName>
    </recommendedName>
</protein>